<organism evidence="2 3">
    <name type="scientific">Nesidiocoris tenuis</name>
    <dbReference type="NCBI Taxonomy" id="355587"/>
    <lineage>
        <taxon>Eukaryota</taxon>
        <taxon>Metazoa</taxon>
        <taxon>Ecdysozoa</taxon>
        <taxon>Arthropoda</taxon>
        <taxon>Hexapoda</taxon>
        <taxon>Insecta</taxon>
        <taxon>Pterygota</taxon>
        <taxon>Neoptera</taxon>
        <taxon>Paraneoptera</taxon>
        <taxon>Hemiptera</taxon>
        <taxon>Heteroptera</taxon>
        <taxon>Panheteroptera</taxon>
        <taxon>Cimicomorpha</taxon>
        <taxon>Miridae</taxon>
        <taxon>Dicyphina</taxon>
        <taxon>Nesidiocoris</taxon>
    </lineage>
</organism>
<feature type="domain" description="Cation-transporting P-type ATPase N-terminal" evidence="1">
    <location>
        <begin position="46"/>
        <end position="96"/>
    </location>
</feature>
<gene>
    <name evidence="2" type="ORF">NTEN_LOCUS2859</name>
</gene>
<evidence type="ECO:0000313" key="3">
    <source>
        <dbReference type="Proteomes" id="UP000479000"/>
    </source>
</evidence>
<accession>A0A6H5G2X7</accession>
<evidence type="ECO:0000259" key="1">
    <source>
        <dbReference type="Pfam" id="PF00690"/>
    </source>
</evidence>
<dbReference type="InterPro" id="IPR023298">
    <property type="entry name" value="ATPase_P-typ_TM_dom_sf"/>
</dbReference>
<reference evidence="2 3" key="1">
    <citation type="submission" date="2020-02" db="EMBL/GenBank/DDBJ databases">
        <authorList>
            <person name="Ferguson B K."/>
        </authorList>
    </citation>
    <scope>NUCLEOTIDE SEQUENCE [LARGE SCALE GENOMIC DNA]</scope>
</reference>
<dbReference type="Pfam" id="PF00690">
    <property type="entry name" value="Cation_ATPase_N"/>
    <property type="match status" value="1"/>
</dbReference>
<proteinExistence type="predicted"/>
<dbReference type="Proteomes" id="UP000479000">
    <property type="component" value="Unassembled WGS sequence"/>
</dbReference>
<name>A0A6H5G2X7_9HEMI</name>
<dbReference type="AlphaFoldDB" id="A0A6H5G2X7"/>
<sequence>MSIADCDGVLFEPRGSQKLVVRNPIADWEEEEEEKMWMTTGEASWLGAEEVAARLRVDLRTGLWGREPELRRQLAGYNEFSVKEDDPLWQKYLEQVGFRL</sequence>
<dbReference type="SUPFAM" id="SSF81665">
    <property type="entry name" value="Calcium ATPase, transmembrane domain M"/>
    <property type="match status" value="1"/>
</dbReference>
<evidence type="ECO:0000313" key="2">
    <source>
        <dbReference type="EMBL" id="CAA9996304.1"/>
    </source>
</evidence>
<keyword evidence="3" id="KW-1185">Reference proteome</keyword>
<dbReference type="EMBL" id="CADCXU010004535">
    <property type="protein sequence ID" value="CAA9996304.1"/>
    <property type="molecule type" value="Genomic_DNA"/>
</dbReference>
<protein>
    <recommendedName>
        <fullName evidence="1">Cation-transporting P-type ATPase N-terminal domain-containing protein</fullName>
    </recommendedName>
</protein>
<dbReference type="OrthoDB" id="8195361at2759"/>
<dbReference type="InterPro" id="IPR004014">
    <property type="entry name" value="ATPase_P-typ_cation-transptr_N"/>
</dbReference>